<dbReference type="STRING" id="1048834.TC41_0683"/>
<name>F8IDY7_ALIAT</name>
<reference evidence="1 2" key="1">
    <citation type="journal article" date="2011" name="J. Bacteriol.">
        <title>Complete Genome Sequence of Alicyclobacillus acidocaldarius Strain Tc-4-1.</title>
        <authorList>
            <person name="Chen Y."/>
            <person name="He Y."/>
            <person name="Zhang B."/>
            <person name="Yang J."/>
            <person name="Li W."/>
            <person name="Dong Z."/>
            <person name="Hu S."/>
        </authorList>
    </citation>
    <scope>NUCLEOTIDE SEQUENCE [LARGE SCALE GENOMIC DNA]</scope>
    <source>
        <strain evidence="1 2">Tc-4-1</strain>
    </source>
</reference>
<dbReference type="InterPro" id="IPR036409">
    <property type="entry name" value="Aldolase_II/adducin_N_sf"/>
</dbReference>
<dbReference type="AlphaFoldDB" id="F8IDY7"/>
<dbReference type="Gene3D" id="3.40.225.10">
    <property type="entry name" value="Class II aldolase/adducin N-terminal domain"/>
    <property type="match status" value="1"/>
</dbReference>
<dbReference type="KEGG" id="aad:TC41_0683"/>
<evidence type="ECO:0000313" key="2">
    <source>
        <dbReference type="Proteomes" id="UP000000292"/>
    </source>
</evidence>
<accession>F8IDY7</accession>
<gene>
    <name evidence="1" type="ordered locus">TC41_0683</name>
</gene>
<dbReference type="HOGENOM" id="CLU_2784702_0_0_9"/>
<dbReference type="Proteomes" id="UP000000292">
    <property type="component" value="Chromosome"/>
</dbReference>
<dbReference type="EMBL" id="CP002902">
    <property type="protein sequence ID" value="AEJ42641.1"/>
    <property type="molecule type" value="Genomic_DNA"/>
</dbReference>
<sequence length="68" mass="8162">MVTGSTVLQAFYRTQIVEQACKIYLSALSTREKVRELSQEEILEIQNLEAERYRNQMLTQYKRFWTEV</sequence>
<proteinExistence type="predicted"/>
<organism evidence="1 2">
    <name type="scientific">Alicyclobacillus acidocaldarius (strain Tc-4-1)</name>
    <name type="common">Bacillus acidocaldarius</name>
    <dbReference type="NCBI Taxonomy" id="1048834"/>
    <lineage>
        <taxon>Bacteria</taxon>
        <taxon>Bacillati</taxon>
        <taxon>Bacillota</taxon>
        <taxon>Bacilli</taxon>
        <taxon>Bacillales</taxon>
        <taxon>Alicyclobacillaceae</taxon>
        <taxon>Alicyclobacillus</taxon>
    </lineage>
</organism>
<protein>
    <submittedName>
        <fullName evidence="1">Uncharacterized protein</fullName>
    </submittedName>
</protein>
<reference evidence="2" key="2">
    <citation type="submission" date="2011-06" db="EMBL/GenBank/DDBJ databases">
        <title>The complete genome sequence of Alicyclobacillus acidocaldarius sp. Tc-4-1.</title>
        <authorList>
            <person name="Chen Y."/>
            <person name="He Y."/>
            <person name="Dong Z."/>
            <person name="Hu S."/>
        </authorList>
    </citation>
    <scope>NUCLEOTIDE SEQUENCE [LARGE SCALE GENOMIC DNA]</scope>
    <source>
        <strain evidence="2">Tc-4-1</strain>
    </source>
</reference>
<evidence type="ECO:0000313" key="1">
    <source>
        <dbReference type="EMBL" id="AEJ42641.1"/>
    </source>
</evidence>
<dbReference type="SUPFAM" id="SSF53639">
    <property type="entry name" value="AraD/HMP-PK domain-like"/>
    <property type="match status" value="1"/>
</dbReference>